<protein>
    <recommendedName>
        <fullName evidence="1">site-specific DNA-methyltransferase (adenine-specific)</fullName>
        <ecNumber evidence="1">2.1.1.72</ecNumber>
    </recommendedName>
</protein>
<name>A0ABU4UZT7_9PSEU</name>
<reference evidence="5 6" key="2">
    <citation type="submission" date="2023-11" db="EMBL/GenBank/DDBJ databases">
        <authorList>
            <person name="Lara A.C."/>
            <person name="Chronakova A."/>
        </authorList>
    </citation>
    <scope>NUCLEOTIDE SEQUENCE [LARGE SCALE GENOMIC DNA]</scope>
    <source>
        <strain evidence="5 6">BCCO 10_0061</strain>
    </source>
</reference>
<dbReference type="RefSeq" id="WP_319977171.1">
    <property type="nucleotide sequence ID" value="NZ_JAXAVU010000010.1"/>
</dbReference>
<proteinExistence type="predicted"/>
<dbReference type="GO" id="GO:0032259">
    <property type="term" value="P:methylation"/>
    <property type="evidence" value="ECO:0007669"/>
    <property type="project" value="UniProtKB-KW"/>
</dbReference>
<dbReference type="PANTHER" id="PTHR33841:SF1">
    <property type="entry name" value="DNA METHYLTRANSFERASE A"/>
    <property type="match status" value="1"/>
</dbReference>
<evidence type="ECO:0000256" key="3">
    <source>
        <dbReference type="ARBA" id="ARBA00022679"/>
    </source>
</evidence>
<reference evidence="5 6" key="1">
    <citation type="submission" date="2023-11" db="EMBL/GenBank/DDBJ databases">
        <title>Lentzea sokolovensis, sp. nov., Lentzea kristufkii, sp. nov., and Lentzea miocenensis, sp. nov., rare actinobacteria from Sokolov Coal Basin, Miocene lacustrine sediment, Czech Republic.</title>
        <authorList>
            <person name="Lara A."/>
            <person name="Kotroba L."/>
            <person name="Nouioui I."/>
            <person name="Neumann-Schaal M."/>
            <person name="Mast Y."/>
            <person name="Chronakova A."/>
        </authorList>
    </citation>
    <scope>NUCLEOTIDE SEQUENCE [LARGE SCALE GENOMIC DNA]</scope>
    <source>
        <strain evidence="5 6">BCCO 10_0061</strain>
    </source>
</reference>
<keyword evidence="3" id="KW-0808">Transferase</keyword>
<dbReference type="EMBL" id="JAXAVU010000010">
    <property type="protein sequence ID" value="MDX8145017.1"/>
    <property type="molecule type" value="Genomic_DNA"/>
</dbReference>
<dbReference type="PANTHER" id="PTHR33841">
    <property type="entry name" value="DNA METHYLTRANSFERASE YEEA-RELATED"/>
    <property type="match status" value="1"/>
</dbReference>
<keyword evidence="6" id="KW-1185">Reference proteome</keyword>
<dbReference type="InterPro" id="IPR050953">
    <property type="entry name" value="N4_N6_ade-DNA_methylase"/>
</dbReference>
<evidence type="ECO:0000313" key="6">
    <source>
        <dbReference type="Proteomes" id="UP001285352"/>
    </source>
</evidence>
<evidence type="ECO:0000256" key="4">
    <source>
        <dbReference type="ARBA" id="ARBA00047942"/>
    </source>
</evidence>
<evidence type="ECO:0000256" key="1">
    <source>
        <dbReference type="ARBA" id="ARBA00011900"/>
    </source>
</evidence>
<dbReference type="GO" id="GO:0008168">
    <property type="term" value="F:methyltransferase activity"/>
    <property type="evidence" value="ECO:0007669"/>
    <property type="project" value="UniProtKB-KW"/>
</dbReference>
<gene>
    <name evidence="5" type="ORF">SK854_23105</name>
</gene>
<comment type="caution">
    <text evidence="5">The sequence shown here is derived from an EMBL/GenBank/DDBJ whole genome shotgun (WGS) entry which is preliminary data.</text>
</comment>
<dbReference type="SUPFAM" id="SSF53335">
    <property type="entry name" value="S-adenosyl-L-methionine-dependent methyltransferases"/>
    <property type="match status" value="1"/>
</dbReference>
<dbReference type="EC" id="2.1.1.72" evidence="1"/>
<dbReference type="Gene3D" id="3.40.50.150">
    <property type="entry name" value="Vaccinia Virus protein VP39"/>
    <property type="match status" value="2"/>
</dbReference>
<accession>A0ABU4UZT7</accession>
<evidence type="ECO:0000256" key="2">
    <source>
        <dbReference type="ARBA" id="ARBA00022603"/>
    </source>
</evidence>
<sequence>MSASDAILISGDWISEHYFTTDATAQSFRAQALGRRKEWDSHQDTGSVRSRFVATRGSLLSRMTSLEDDAGLATEIHKDLIDVLGFNALGLTSTVSGPVTFVRQVSLPDGPTVALVAAKPIETAEQLLDRETATLAEPYDVDDTSQLHSVSKLLSTLFVSEDSPDFALVLAGRVALIAERERWPEGRYLTIDLQLVCERNDDKKGGETDLALTCLSADSLAPDAEGSIWWHAALDESIKHTVGVSRDLREGVRLSIEIIANDVVTRRKSLGLDPLPPAEAQPLAKQSLRFLYRILFLLYAEASPELGVLPTGAPEYEQGYSLDRLRDLIQTSLTSPRAEIGTHLYESLAVLFRLVDEGYTPAEVREDEGLLQALTFRSLKADLFRPEAIALINEVKLGNANLQRVLQHLLLSKEKKGSDRGFISYAELGINQLGAVYEGLMSYTGRFAETDLYEVAKGGDGAKGSWLVPVDRASSIDDKDFVRYEDPITSERKPVLHLKGTFVFRLAGRERQQSASYYTPEVLTRFTVGQALEELLDQDDTATPAEEILSLTVCEPALGSGAFAIEAVRQLATEYLSRRQDELGVRIEPEDYPKELQKVKAYLALHNVYGVDLNSTAVELAEISLWLDTMTAGLQAPWFGLHLRRGNSLIGARHAVFSRLQMEKKTWLKDAPRAISLTELPDDVRAGRESAAGGQIHHFLLPADGWGSAINAKEAKQLGSEALDKLKRWRKEVLVKPSKLQIDTLVGLGRRVEALWQLAWRRLTIAESEIRRSIDVWGAEGLTVGGAVSREQIEESLADPNGAYQRLRRVMDAWCAMWFWPLTEATAPPSLDEWIETLRGLLGRVGKVKKAQESQLSLASAATWKDLSTAEESDLGFAMAVDVTKLLDEHPWLAAAERVAAQQGFFHWELTFAPIFAQGGFDLQVGNPPWVRPRSDVEALLAEADPWWQLKSKSTADEDKTHREFALSIDGARELVLDGTTDIAATAAFVGAAQHYPHLVGLQPDLYRCFMEHTWRTAKPTGSVGLIHLESHFTDEKAGLLRAETYRRLRRHWQFINELKLFEIQDQKRFGINVYGGSREPYFLQAASLYHPDTVVRSIKHDGSGVEPGIKDLDGNWDVRPHASRIIVVTQETLGSWHAVLETDDVPVRQTRMVYTVNRSTATVLEKVAAAPRFSSLALQFSPGWHEKNDRGKGFFDAEWGVPESWDQVVLQGSHLGVARPFYKTPNESMLHNTDWTEVDLEDLAPDAVPVTSYKPRGDRGKYDAAYTHWTSKPEGSVIAARDHFRLAWRNMAANTGERTLIPALIPPGAAHIHTVSAVGLPGDAGSLTMAAGFTSSLIHDFAVRSAPKSTISASTLNRLPFTNNDFFRPLILLRVLRLNCLTDAYADLWSDCFDDAFFGDKWTGGLDYSGRPDLAQVDVLWSAGVPLRRAVDRRQALLELDVLVAMSLGIEIKELCTIYRTQFPVLYGYDQRSQFYDAMGRLVPSSIVSEWRKCATRSSTELLRARHAGSGVEHEFVPPLLVLDREADMQVAFADFQDRLVTRRMNSA</sequence>
<keyword evidence="2 5" id="KW-0489">Methyltransferase</keyword>
<comment type="catalytic activity">
    <reaction evidence="4">
        <text>a 2'-deoxyadenosine in DNA + S-adenosyl-L-methionine = an N(6)-methyl-2'-deoxyadenosine in DNA + S-adenosyl-L-homocysteine + H(+)</text>
        <dbReference type="Rhea" id="RHEA:15197"/>
        <dbReference type="Rhea" id="RHEA-COMP:12418"/>
        <dbReference type="Rhea" id="RHEA-COMP:12419"/>
        <dbReference type="ChEBI" id="CHEBI:15378"/>
        <dbReference type="ChEBI" id="CHEBI:57856"/>
        <dbReference type="ChEBI" id="CHEBI:59789"/>
        <dbReference type="ChEBI" id="CHEBI:90615"/>
        <dbReference type="ChEBI" id="CHEBI:90616"/>
        <dbReference type="EC" id="2.1.1.72"/>
    </reaction>
</comment>
<evidence type="ECO:0000313" key="5">
    <source>
        <dbReference type="EMBL" id="MDX8145017.1"/>
    </source>
</evidence>
<dbReference type="Proteomes" id="UP001285352">
    <property type="component" value="Unassembled WGS sequence"/>
</dbReference>
<organism evidence="5 6">
    <name type="scientific">Lentzea sokolovensis</name>
    <dbReference type="NCBI Taxonomy" id="3095429"/>
    <lineage>
        <taxon>Bacteria</taxon>
        <taxon>Bacillati</taxon>
        <taxon>Actinomycetota</taxon>
        <taxon>Actinomycetes</taxon>
        <taxon>Pseudonocardiales</taxon>
        <taxon>Pseudonocardiaceae</taxon>
        <taxon>Lentzea</taxon>
    </lineage>
</organism>
<dbReference type="InterPro" id="IPR029063">
    <property type="entry name" value="SAM-dependent_MTases_sf"/>
</dbReference>